<dbReference type="GO" id="GO:0043190">
    <property type="term" value="C:ATP-binding cassette (ABC) transporter complex"/>
    <property type="evidence" value="ECO:0007669"/>
    <property type="project" value="InterPro"/>
</dbReference>
<dbReference type="Proteomes" id="UP000007842">
    <property type="component" value="Plasmid pSCATT"/>
</dbReference>
<accession>G8XGI5</accession>
<evidence type="ECO:0000256" key="3">
    <source>
        <dbReference type="ARBA" id="ARBA00022989"/>
    </source>
</evidence>
<organism evidence="8 9">
    <name type="scientific">Streptantibioticus cattleyicolor (strain ATCC 35852 / DSM 46488 / JCM 4925 / NBRC 14057 / NRRL 8057)</name>
    <name type="common">Streptomyces cattleya</name>
    <dbReference type="NCBI Taxonomy" id="1003195"/>
    <lineage>
        <taxon>Bacteria</taxon>
        <taxon>Bacillati</taxon>
        <taxon>Actinomycetota</taxon>
        <taxon>Actinomycetes</taxon>
        <taxon>Kitasatosporales</taxon>
        <taxon>Streptomycetaceae</taxon>
        <taxon>Streptantibioticus</taxon>
    </lineage>
</organism>
<sequence>MRGEECFIRASALVRHNTMLLLREPGPLVSRLVLPLGFVVLMRPLYVTAYGEASGRARVVTGGLVMFSLLALSVVGNAIFSERLWHTWNRLRASPARPLEVLVGKSVPVLGALACQQVVVLLFGVALLHLRVLSPATLCVTVLCWSLALLGLGAALGVVARSLAQMSAAYDIGGILLSALAGVMVPLSTMPGWVRPLAPISPGYWALRAFNGALDGDTSDTVAACAVLLAVAVAGAAVVYARLLGGAGRAAEL</sequence>
<dbReference type="Pfam" id="PF01061">
    <property type="entry name" value="ABC2_membrane"/>
    <property type="match status" value="1"/>
</dbReference>
<dbReference type="InterPro" id="IPR000412">
    <property type="entry name" value="ABC_2_transport"/>
</dbReference>
<feature type="transmembrane region" description="Helical" evidence="6">
    <location>
        <begin position="101"/>
        <end position="126"/>
    </location>
</feature>
<dbReference type="InterPro" id="IPR051784">
    <property type="entry name" value="Nod_factor_ABC_transporter"/>
</dbReference>
<evidence type="ECO:0000256" key="4">
    <source>
        <dbReference type="ARBA" id="ARBA00023136"/>
    </source>
</evidence>
<dbReference type="EMBL" id="CP003229">
    <property type="protein sequence ID" value="AEW99634.1"/>
    <property type="molecule type" value="Genomic_DNA"/>
</dbReference>
<dbReference type="PANTHER" id="PTHR43229">
    <property type="entry name" value="NODULATION PROTEIN J"/>
    <property type="match status" value="1"/>
</dbReference>
<dbReference type="PANTHER" id="PTHR43229:SF6">
    <property type="entry name" value="ABC-TYPE MULTIDRUG TRANSPORT SYSTEM, PERMEASE COMPONENT"/>
    <property type="match status" value="1"/>
</dbReference>
<dbReference type="PATRIC" id="fig|1003195.11.peg.286"/>
<feature type="transmembrane region" description="Helical" evidence="6">
    <location>
        <begin position="168"/>
        <end position="187"/>
    </location>
</feature>
<evidence type="ECO:0000259" key="7">
    <source>
        <dbReference type="Pfam" id="PF01061"/>
    </source>
</evidence>
<evidence type="ECO:0000313" key="8">
    <source>
        <dbReference type="EMBL" id="AEW99634.1"/>
    </source>
</evidence>
<feature type="domain" description="ABC-2 type transporter transmembrane" evidence="7">
    <location>
        <begin position="12"/>
        <end position="212"/>
    </location>
</feature>
<keyword evidence="9" id="KW-1185">Reference proteome</keyword>
<accession>F8JL07</accession>
<keyword evidence="8" id="KW-0614">Plasmid</keyword>
<evidence type="ECO:0000256" key="6">
    <source>
        <dbReference type="SAM" id="Phobius"/>
    </source>
</evidence>
<feature type="transmembrane region" description="Helical" evidence="6">
    <location>
        <begin position="59"/>
        <end position="80"/>
    </location>
</feature>
<evidence type="ECO:0000313" key="9">
    <source>
        <dbReference type="Proteomes" id="UP000007842"/>
    </source>
</evidence>
<dbReference type="KEGG" id="sct:SCAT_p0303"/>
<geneLocation type="plasmid" evidence="8 9">
    <name>pSCATT</name>
</geneLocation>
<evidence type="ECO:0000256" key="1">
    <source>
        <dbReference type="ARBA" id="ARBA00004141"/>
    </source>
</evidence>
<dbReference type="OrthoDB" id="4526018at2"/>
<comment type="subcellular location">
    <subcellularLocation>
        <location evidence="1">Membrane</location>
        <topology evidence="1">Multi-pass membrane protein</topology>
    </subcellularLocation>
</comment>
<dbReference type="HOGENOM" id="CLU_092402_0_0_11"/>
<dbReference type="RefSeq" id="WP_014150758.1">
    <property type="nucleotide sequence ID" value="NC_016113.1"/>
</dbReference>
<dbReference type="KEGG" id="scy:SCATT_p14410"/>
<dbReference type="PIRSF" id="PIRSF006648">
    <property type="entry name" value="DrrB"/>
    <property type="match status" value="1"/>
</dbReference>
<proteinExistence type="predicted"/>
<keyword evidence="4 6" id="KW-0472">Membrane</keyword>
<dbReference type="AlphaFoldDB" id="F8JL07"/>
<protein>
    <submittedName>
        <fullName evidence="8">ABC-2 type transporter</fullName>
    </submittedName>
</protein>
<reference evidence="9" key="1">
    <citation type="submission" date="2011-12" db="EMBL/GenBank/DDBJ databases">
        <title>Complete genome sequence of Streptomyces cattleya strain DSM 46488.</title>
        <authorList>
            <person name="Ou H.-Y."/>
            <person name="Li P."/>
            <person name="Zhao C."/>
            <person name="O'Hagan D."/>
            <person name="Deng Z."/>
        </authorList>
    </citation>
    <scope>NUCLEOTIDE SEQUENCE [LARGE SCALE GENOMIC DNA]</scope>
    <source>
        <strain evidence="9">ATCC 35852 / DSM 46488 / JCM 4925 / NBRC 14057 / NRRL 8057</strain>
        <plasmid evidence="9">Plasmid pSCATT</plasmid>
    </source>
</reference>
<keyword evidence="5" id="KW-0046">Antibiotic resistance</keyword>
<feature type="transmembrane region" description="Helical" evidence="6">
    <location>
        <begin position="221"/>
        <end position="241"/>
    </location>
</feature>
<dbReference type="InterPro" id="IPR013525">
    <property type="entry name" value="ABC2_TM"/>
</dbReference>
<evidence type="ECO:0000256" key="2">
    <source>
        <dbReference type="ARBA" id="ARBA00022692"/>
    </source>
</evidence>
<feature type="transmembrane region" description="Helical" evidence="6">
    <location>
        <begin position="28"/>
        <end position="47"/>
    </location>
</feature>
<gene>
    <name evidence="8" type="ordered locus">SCATT_p14410</name>
</gene>
<keyword evidence="3 6" id="KW-1133">Transmembrane helix</keyword>
<evidence type="ECO:0000256" key="5">
    <source>
        <dbReference type="ARBA" id="ARBA00023251"/>
    </source>
</evidence>
<feature type="transmembrane region" description="Helical" evidence="6">
    <location>
        <begin position="132"/>
        <end position="156"/>
    </location>
</feature>
<name>F8JL07_STREN</name>
<dbReference type="GO" id="GO:0140359">
    <property type="term" value="F:ABC-type transporter activity"/>
    <property type="evidence" value="ECO:0007669"/>
    <property type="project" value="InterPro"/>
</dbReference>
<dbReference type="GO" id="GO:0046677">
    <property type="term" value="P:response to antibiotic"/>
    <property type="evidence" value="ECO:0007669"/>
    <property type="project" value="UniProtKB-KW"/>
</dbReference>
<keyword evidence="2 6" id="KW-0812">Transmembrane</keyword>